<dbReference type="PANTHER" id="PTHR33884:SF3">
    <property type="entry name" value="UPF0410 PROTEIN YMGE"/>
    <property type="match status" value="1"/>
</dbReference>
<gene>
    <name evidence="7" type="ORF">SDC9_84899</name>
</gene>
<dbReference type="AlphaFoldDB" id="A0A644ZBK3"/>
<feature type="transmembrane region" description="Helical" evidence="6">
    <location>
        <begin position="39"/>
        <end position="59"/>
    </location>
</feature>
<accession>A0A644ZBK3</accession>
<dbReference type="GO" id="GO:0005886">
    <property type="term" value="C:plasma membrane"/>
    <property type="evidence" value="ECO:0007669"/>
    <property type="project" value="UniProtKB-SubCell"/>
</dbReference>
<reference evidence="7" key="1">
    <citation type="submission" date="2019-08" db="EMBL/GenBank/DDBJ databases">
        <authorList>
            <person name="Kucharzyk K."/>
            <person name="Murdoch R.W."/>
            <person name="Higgins S."/>
            <person name="Loffler F."/>
        </authorList>
    </citation>
    <scope>NUCLEOTIDE SEQUENCE</scope>
</reference>
<protein>
    <recommendedName>
        <fullName evidence="8">Transglycosylase associated protein</fullName>
    </recommendedName>
</protein>
<evidence type="ECO:0000256" key="1">
    <source>
        <dbReference type="ARBA" id="ARBA00004651"/>
    </source>
</evidence>
<dbReference type="PANTHER" id="PTHR33884">
    <property type="entry name" value="UPF0410 PROTEIN YMGE"/>
    <property type="match status" value="1"/>
</dbReference>
<evidence type="ECO:0000256" key="5">
    <source>
        <dbReference type="ARBA" id="ARBA00023136"/>
    </source>
</evidence>
<keyword evidence="5 6" id="KW-0472">Membrane</keyword>
<keyword evidence="3 6" id="KW-0812">Transmembrane</keyword>
<keyword evidence="4 6" id="KW-1133">Transmembrane helix</keyword>
<evidence type="ECO:0000256" key="4">
    <source>
        <dbReference type="ARBA" id="ARBA00022989"/>
    </source>
</evidence>
<feature type="transmembrane region" description="Helical" evidence="6">
    <location>
        <begin position="12"/>
        <end position="32"/>
    </location>
</feature>
<evidence type="ECO:0000313" key="7">
    <source>
        <dbReference type="EMBL" id="MPM38270.1"/>
    </source>
</evidence>
<proteinExistence type="predicted"/>
<organism evidence="7">
    <name type="scientific">bioreactor metagenome</name>
    <dbReference type="NCBI Taxonomy" id="1076179"/>
    <lineage>
        <taxon>unclassified sequences</taxon>
        <taxon>metagenomes</taxon>
        <taxon>ecological metagenomes</taxon>
    </lineage>
</organism>
<dbReference type="Pfam" id="PF04226">
    <property type="entry name" value="Transgly_assoc"/>
    <property type="match status" value="1"/>
</dbReference>
<name>A0A644ZBK3_9ZZZZ</name>
<comment type="subcellular location">
    <subcellularLocation>
        <location evidence="1">Cell membrane</location>
        <topology evidence="1">Multi-pass membrane protein</topology>
    </subcellularLocation>
</comment>
<evidence type="ECO:0000256" key="3">
    <source>
        <dbReference type="ARBA" id="ARBA00022692"/>
    </source>
</evidence>
<dbReference type="InterPro" id="IPR007341">
    <property type="entry name" value="Transgly_assoc"/>
</dbReference>
<evidence type="ECO:0008006" key="8">
    <source>
        <dbReference type="Google" id="ProtNLM"/>
    </source>
</evidence>
<comment type="caution">
    <text evidence="7">The sequence shown here is derived from an EMBL/GenBank/DDBJ whole genome shotgun (WGS) entry which is preliminary data.</text>
</comment>
<sequence>MLVAPLVTGLGLSWVSVIIIGLIAGAIAKAILPGNDPSGWIISLVLGVLGAFVGGWIAQMVGFTGGGFFSIGVWLFAIVGCVVVLFVYGLLTKKRG</sequence>
<feature type="transmembrane region" description="Helical" evidence="6">
    <location>
        <begin position="71"/>
        <end position="91"/>
    </location>
</feature>
<dbReference type="EMBL" id="VSSQ01008227">
    <property type="protein sequence ID" value="MPM38270.1"/>
    <property type="molecule type" value="Genomic_DNA"/>
</dbReference>
<keyword evidence="2" id="KW-1003">Cell membrane</keyword>
<evidence type="ECO:0000256" key="6">
    <source>
        <dbReference type="SAM" id="Phobius"/>
    </source>
</evidence>
<evidence type="ECO:0000256" key="2">
    <source>
        <dbReference type="ARBA" id="ARBA00022475"/>
    </source>
</evidence>